<keyword evidence="1" id="KW-0863">Zinc-finger</keyword>
<evidence type="ECO:0000313" key="2">
    <source>
        <dbReference type="Proteomes" id="UP000229523"/>
    </source>
</evidence>
<gene>
    <name evidence="1" type="ORF">BFS35_002565</name>
</gene>
<proteinExistence type="predicted"/>
<name>A0A2G5NSV9_9STAP</name>
<dbReference type="InterPro" id="IPR019718">
    <property type="entry name" value="DUF2602"/>
</dbReference>
<dbReference type="Pfam" id="PF10782">
    <property type="entry name" value="zf-C2HCIx2C"/>
    <property type="match status" value="1"/>
</dbReference>
<organism evidence="1 2">
    <name type="scientific">Macrococcoides goetzii</name>
    <dbReference type="NCBI Taxonomy" id="1891097"/>
    <lineage>
        <taxon>Bacteria</taxon>
        <taxon>Bacillati</taxon>
        <taxon>Bacillota</taxon>
        <taxon>Bacilli</taxon>
        <taxon>Bacillales</taxon>
        <taxon>Staphylococcaceae</taxon>
        <taxon>Macrococcoides</taxon>
    </lineage>
</organism>
<keyword evidence="1" id="KW-0479">Metal-binding</keyword>
<dbReference type="AlphaFoldDB" id="A0A2G5NSV9"/>
<reference evidence="1 2" key="1">
    <citation type="journal article" date="2018" name="Front. Microbiol.">
        <title>Description and Comparative Genomics of Macrococcus caseolyticus subsp. hominis subsp. nov., Macrococcus goetzii sp. nov., Macrococcus epidermidis sp. nov., and Macrococcus bohemicus sp. nov., Novel Macrococci From Human Clinical Material With Virulence Potential and Suspected Uptake of Foreign DNA by Natural Transformation.</title>
        <authorList>
            <person name="Maslanova I."/>
            <person name="Wertheimer Z."/>
            <person name="Sedlacek I."/>
            <person name="Svec P."/>
            <person name="Indrakova A."/>
            <person name="Kovarovic V."/>
            <person name="Schumann P."/>
            <person name="Sproer C."/>
            <person name="Kralova S."/>
            <person name="Sedo O."/>
            <person name="Kristofova L."/>
            <person name="Vrbovska V."/>
            <person name="Fuzik T."/>
            <person name="Petras P."/>
            <person name="Zdrahal Z."/>
            <person name="Ruzickova V."/>
            <person name="Doskar J."/>
            <person name="Pantucek R."/>
        </authorList>
    </citation>
    <scope>NUCLEOTIDE SEQUENCE [LARGE SCALE GENOMIC DNA]</scope>
    <source>
        <strain evidence="1 2">CCM 4927</strain>
    </source>
</reference>
<dbReference type="RefSeq" id="WP_099578140.1">
    <property type="nucleotide sequence ID" value="NZ_MJBI02000001.1"/>
</dbReference>
<dbReference type="GO" id="GO:0008270">
    <property type="term" value="F:zinc ion binding"/>
    <property type="evidence" value="ECO:0007669"/>
    <property type="project" value="UniProtKB-KW"/>
</dbReference>
<dbReference type="Proteomes" id="UP000229523">
    <property type="component" value="Unassembled WGS sequence"/>
</dbReference>
<keyword evidence="1" id="KW-0862">Zinc</keyword>
<comment type="caution">
    <text evidence="1">The sequence shown here is derived from an EMBL/GenBank/DDBJ whole genome shotgun (WGS) entry which is preliminary data.</text>
</comment>
<dbReference type="EMBL" id="MJBI02000001">
    <property type="protein sequence ID" value="RAI82585.1"/>
    <property type="molecule type" value="Genomic_DNA"/>
</dbReference>
<protein>
    <submittedName>
        <fullName evidence="1">Zinc-finger domain-containing protein</fullName>
    </submittedName>
</protein>
<sequence>MNLQQKVTLKQIDTLTDHYCEGCMLKSYHRKAYGKTYAHHYCIKKCSVGIEIKQLGNILQ</sequence>
<accession>A0A2G5NSV9</accession>
<evidence type="ECO:0000313" key="1">
    <source>
        <dbReference type="EMBL" id="RAI82585.1"/>
    </source>
</evidence>
<keyword evidence="2" id="KW-1185">Reference proteome</keyword>